<keyword evidence="4" id="KW-1185">Reference proteome</keyword>
<dbReference type="Proteomes" id="UP001500755">
    <property type="component" value="Unassembled WGS sequence"/>
</dbReference>
<dbReference type="Pfam" id="PF08808">
    <property type="entry name" value="RES"/>
    <property type="match status" value="1"/>
</dbReference>
<feature type="domain" description="RES" evidence="2">
    <location>
        <begin position="46"/>
        <end position="188"/>
    </location>
</feature>
<dbReference type="InterPro" id="IPR014914">
    <property type="entry name" value="RES_dom"/>
</dbReference>
<evidence type="ECO:0000256" key="1">
    <source>
        <dbReference type="SAM" id="MobiDB-lite"/>
    </source>
</evidence>
<reference evidence="4" key="1">
    <citation type="journal article" date="2019" name="Int. J. Syst. Evol. Microbiol.">
        <title>The Global Catalogue of Microorganisms (GCM) 10K type strain sequencing project: providing services to taxonomists for standard genome sequencing and annotation.</title>
        <authorList>
            <consortium name="The Broad Institute Genomics Platform"/>
            <consortium name="The Broad Institute Genome Sequencing Center for Infectious Disease"/>
            <person name="Wu L."/>
            <person name="Ma J."/>
        </authorList>
    </citation>
    <scope>NUCLEOTIDE SEQUENCE [LARGE SCALE GENOMIC DNA]</scope>
    <source>
        <strain evidence="4">JCM 14546</strain>
    </source>
</reference>
<proteinExistence type="predicted"/>
<dbReference type="EMBL" id="BAAANO010000010">
    <property type="protein sequence ID" value="GAA2003972.1"/>
    <property type="molecule type" value="Genomic_DNA"/>
</dbReference>
<evidence type="ECO:0000313" key="4">
    <source>
        <dbReference type="Proteomes" id="UP001500755"/>
    </source>
</evidence>
<accession>A0ABP5EPD2</accession>
<sequence>MSGGSQKFAQDPPRPLTVNSRDVVPWSAPLVRVASTIGRHPLPWGALRHYGPVAGQRWDPHPPGPPQDHAPWGVLYCGDSLATACAEVGQATRTIDRVTGAPVVMEWSPARPLELLDLRSSATWLIRHGGASALVHGVTSMTRRWAHGIATDLGGVIDGLLVPSTMTGTNIVLFARASDTFPTAPRTSIPLTAPQLFPVLDRIAAQLGYELV</sequence>
<dbReference type="SMART" id="SM00953">
    <property type="entry name" value="RES"/>
    <property type="match status" value="1"/>
</dbReference>
<feature type="region of interest" description="Disordered" evidence="1">
    <location>
        <begin position="1"/>
        <end position="20"/>
    </location>
</feature>
<organism evidence="3 4">
    <name type="scientific">Brevibacterium samyangense</name>
    <dbReference type="NCBI Taxonomy" id="366888"/>
    <lineage>
        <taxon>Bacteria</taxon>
        <taxon>Bacillati</taxon>
        <taxon>Actinomycetota</taxon>
        <taxon>Actinomycetes</taxon>
        <taxon>Micrococcales</taxon>
        <taxon>Brevibacteriaceae</taxon>
        <taxon>Brevibacterium</taxon>
    </lineage>
</organism>
<evidence type="ECO:0000313" key="3">
    <source>
        <dbReference type="EMBL" id="GAA2003972.1"/>
    </source>
</evidence>
<name>A0ABP5EPD2_9MICO</name>
<gene>
    <name evidence="3" type="ORF">GCM10009755_11530</name>
</gene>
<protein>
    <recommendedName>
        <fullName evidence="2">RES domain-containing protein</fullName>
    </recommendedName>
</protein>
<evidence type="ECO:0000259" key="2">
    <source>
        <dbReference type="SMART" id="SM00953"/>
    </source>
</evidence>
<comment type="caution">
    <text evidence="3">The sequence shown here is derived from an EMBL/GenBank/DDBJ whole genome shotgun (WGS) entry which is preliminary data.</text>
</comment>